<feature type="domain" description="Fibronectin type-III" evidence="1">
    <location>
        <begin position="267"/>
        <end position="363"/>
    </location>
</feature>
<comment type="caution">
    <text evidence="2">The sequence shown here is derived from an EMBL/GenBank/DDBJ whole genome shotgun (WGS) entry which is preliminary data.</text>
</comment>
<dbReference type="SUPFAM" id="SSF49265">
    <property type="entry name" value="Fibronectin type III"/>
    <property type="match status" value="1"/>
</dbReference>
<dbReference type="InterPro" id="IPR051553">
    <property type="entry name" value="Ran_GTPase-activating"/>
</dbReference>
<dbReference type="EMBL" id="CAXAMN010011112">
    <property type="protein sequence ID" value="CAK9033941.1"/>
    <property type="molecule type" value="Genomic_DNA"/>
</dbReference>
<dbReference type="InterPro" id="IPR003961">
    <property type="entry name" value="FN3_dom"/>
</dbReference>
<proteinExistence type="predicted"/>
<evidence type="ECO:0000313" key="2">
    <source>
        <dbReference type="EMBL" id="CAK9033941.1"/>
    </source>
</evidence>
<dbReference type="InterPro" id="IPR009091">
    <property type="entry name" value="RCC1/BLIP-II"/>
</dbReference>
<dbReference type="PANTHER" id="PTHR45982">
    <property type="entry name" value="REGULATOR OF CHROMOSOME CONDENSATION"/>
    <property type="match status" value="1"/>
</dbReference>
<accession>A0ABP0L454</accession>
<dbReference type="PROSITE" id="PS50853">
    <property type="entry name" value="FN3"/>
    <property type="match status" value="1"/>
</dbReference>
<dbReference type="InterPro" id="IPR036116">
    <property type="entry name" value="FN3_sf"/>
</dbReference>
<evidence type="ECO:0000313" key="3">
    <source>
        <dbReference type="Proteomes" id="UP001642484"/>
    </source>
</evidence>
<name>A0ABP0L454_9DINO</name>
<gene>
    <name evidence="2" type="ORF">CCMP2556_LOCUS19265</name>
</gene>
<dbReference type="InterPro" id="IPR013783">
    <property type="entry name" value="Ig-like_fold"/>
</dbReference>
<dbReference type="Gene3D" id="2.130.10.30">
    <property type="entry name" value="Regulator of chromosome condensation 1/beta-lactamase-inhibitor protein II"/>
    <property type="match status" value="1"/>
</dbReference>
<protein>
    <recommendedName>
        <fullName evidence="1">Fibronectin type-III domain-containing protein</fullName>
    </recommendedName>
</protein>
<dbReference type="SMART" id="SM00060">
    <property type="entry name" value="FN3"/>
    <property type="match status" value="1"/>
</dbReference>
<dbReference type="CDD" id="cd00063">
    <property type="entry name" value="FN3"/>
    <property type="match status" value="1"/>
</dbReference>
<dbReference type="Proteomes" id="UP001642484">
    <property type="component" value="Unassembled WGS sequence"/>
</dbReference>
<dbReference type="SUPFAM" id="SSF50985">
    <property type="entry name" value="RCC1/BLIP-II"/>
    <property type="match status" value="1"/>
</dbReference>
<keyword evidence="3" id="KW-1185">Reference proteome</keyword>
<reference evidence="2 3" key="1">
    <citation type="submission" date="2024-02" db="EMBL/GenBank/DDBJ databases">
        <authorList>
            <person name="Chen Y."/>
            <person name="Shah S."/>
            <person name="Dougan E. K."/>
            <person name="Thang M."/>
            <person name="Chan C."/>
        </authorList>
    </citation>
    <scope>NUCLEOTIDE SEQUENCE [LARGE SCALE GENOMIC DNA]</scope>
</reference>
<dbReference type="PANTHER" id="PTHR45982:SF1">
    <property type="entry name" value="REGULATOR OF CHROMOSOME CONDENSATION"/>
    <property type="match status" value="1"/>
</dbReference>
<organism evidence="2 3">
    <name type="scientific">Durusdinium trenchii</name>
    <dbReference type="NCBI Taxonomy" id="1381693"/>
    <lineage>
        <taxon>Eukaryota</taxon>
        <taxon>Sar</taxon>
        <taxon>Alveolata</taxon>
        <taxon>Dinophyceae</taxon>
        <taxon>Suessiales</taxon>
        <taxon>Symbiodiniaceae</taxon>
        <taxon>Durusdinium</taxon>
    </lineage>
</organism>
<evidence type="ECO:0000259" key="1">
    <source>
        <dbReference type="PROSITE" id="PS50853"/>
    </source>
</evidence>
<sequence length="704" mass="76698">MRSTQPMVGGLRGETENLAAKELLRLEALLELDEAYDLGRWGTAYCSYSLRGWVFQAELTSFLNQLHAATSQLGVAVSDMQSSVEHQEQRSRQRLQFTMVLASAGRVFRALSTNLMVQMPGRNAQDAESGATGVSLELRGEPAGSDAGFVAVSNLEFKDAVSAFLQEVTTFLQQTDFAATPGATDRYPHLSLLLRGPEMARGFKTIRFKRAEVLAMPAENLAQTVVTSCWGPTIDQFFQVRAWSAAGMGQWSASSEAMQVDPVRPAQPQPPERFDLLPRSVVVHWKASESGLAGEGGYAESRDMSRSCEVTGIKATGERGDASSFPVTSLRPAQTYYFQVRCINLMGTSDWSDPSMPVKIKQDPVRSGSDREVCLVLKGRQGVPGLRQISDSRQTFYSDILGGNSGAYGREEFQPSTIQPPFWLEPMGAQLLRDVVQEDETLHATVRRPRIVSNRRAHAFACICMDGSVLAWGAQAAGDCSHVRDQLKEVTSLSATAGAFAALLENGEVVTWGDHIFGGDTSSLRSTLKEVREVQATAMAFAALRADGTVITWGSSHVGGNCSRVQGHLRQVQKLFASAGAFAALRADQTVVTWGQADFGGDSSQVQHLLRNVRCIQPSSFAFAAILENGSVVTWGEPMSGGDCSRVRQHLQDVQQVFGRPRPQCSDGEQQVLHHVGRCKGFLDHVMSALVLDSFCGYRWPTEG</sequence>
<dbReference type="Gene3D" id="2.60.40.10">
    <property type="entry name" value="Immunoglobulins"/>
    <property type="match status" value="1"/>
</dbReference>